<accession>A0A7W0CQM2</accession>
<dbReference type="EMBL" id="JACDUR010000007">
    <property type="protein sequence ID" value="MBA2895340.1"/>
    <property type="molecule type" value="Genomic_DNA"/>
</dbReference>
<keyword evidence="3" id="KW-0378">Hydrolase</keyword>
<evidence type="ECO:0000259" key="2">
    <source>
        <dbReference type="SMART" id="SM00642"/>
    </source>
</evidence>
<dbReference type="EC" id="5.4.99.16" evidence="3"/>
<evidence type="ECO:0000256" key="1">
    <source>
        <dbReference type="SAM" id="MobiDB-lite"/>
    </source>
</evidence>
<proteinExistence type="predicted"/>
<sequence length="553" mass="63114">MRLTSTSDLWWKNAVVYCLDVETFKDGNDDGVGDFRGLTQQIDYLAGLGVTCLWLMPFFPTPNRDDGYDITDFYSIDPRLGTLGDFVEFMRTAKDRGLRVIADLVVNHTSIEHPWFKQARSSRDNPFREWYVWSDTPEPDDPKQVVFPDKEDSFWEYDEKTKQYYLHSFYKHQPDLNVGNPEVRDEITRILGFWMELGLSGFRVDAVPFLIENISPKLPDPHEFLADLRAFMGRREGSSILLGEVNVPYDDLLDYFGDGNGTELTMCFDFIAMQRAWLSLARCEGEPLASALRERPKAPKDSQWATFLRNHDELTLDKLTEDERQEIFDAFGPEKDMQIFGRGLRRRLPTMLGGDLRRIKMAYSLLFSLPGTPVIFYGEEIGLGENLEAEGRMAVRVPMQWAPEGGFSQVEPDRQPPDGAYAPDRINVADQKRDTDSLLRWFQLLIERYRECPELAWGEHTVLDCAHQGVVGWRCDAEDACVVVVHNLTDTATDATLTLKGQGSKRLTDLLTDATFDISAKGQVELPMDPHGSRWLRVSTPDVPPEDASVKAR</sequence>
<dbReference type="Gene3D" id="3.90.400.10">
    <property type="entry name" value="Oligo-1,6-glucosidase, Domain 2"/>
    <property type="match status" value="1"/>
</dbReference>
<gene>
    <name evidence="3" type="ORF">HNR30_006726</name>
</gene>
<keyword evidence="3" id="KW-0326">Glycosidase</keyword>
<dbReference type="Proteomes" id="UP000530928">
    <property type="component" value="Unassembled WGS sequence"/>
</dbReference>
<dbReference type="SUPFAM" id="SSF51445">
    <property type="entry name" value="(Trans)glycosidases"/>
    <property type="match status" value="1"/>
</dbReference>
<dbReference type="GO" id="GO:0016740">
    <property type="term" value="F:transferase activity"/>
    <property type="evidence" value="ECO:0007669"/>
    <property type="project" value="UniProtKB-KW"/>
</dbReference>
<dbReference type="Pfam" id="PF22157">
    <property type="entry name" value="SupH-like_C"/>
    <property type="match status" value="1"/>
</dbReference>
<dbReference type="Pfam" id="PF00128">
    <property type="entry name" value="Alpha-amylase"/>
    <property type="match status" value="2"/>
</dbReference>
<dbReference type="SUPFAM" id="SSF51011">
    <property type="entry name" value="Glycosyl hydrolase domain"/>
    <property type="match status" value="1"/>
</dbReference>
<dbReference type="GO" id="GO:0004556">
    <property type="term" value="F:alpha-amylase activity"/>
    <property type="evidence" value="ECO:0007669"/>
    <property type="project" value="UniProtKB-EC"/>
</dbReference>
<feature type="region of interest" description="Disordered" evidence="1">
    <location>
        <begin position="531"/>
        <end position="553"/>
    </location>
</feature>
<evidence type="ECO:0000313" key="3">
    <source>
        <dbReference type="EMBL" id="MBA2895340.1"/>
    </source>
</evidence>
<keyword evidence="3" id="KW-0413">Isomerase</keyword>
<keyword evidence="4" id="KW-1185">Reference proteome</keyword>
<dbReference type="Gene3D" id="3.20.20.80">
    <property type="entry name" value="Glycosidases"/>
    <property type="match status" value="1"/>
</dbReference>
<reference evidence="3 4" key="1">
    <citation type="submission" date="2020-07" db="EMBL/GenBank/DDBJ databases">
        <title>Genomic Encyclopedia of Type Strains, Phase IV (KMG-IV): sequencing the most valuable type-strain genomes for metagenomic binning, comparative biology and taxonomic classification.</title>
        <authorList>
            <person name="Goeker M."/>
        </authorList>
    </citation>
    <scope>NUCLEOTIDE SEQUENCE [LARGE SCALE GENOMIC DNA]</scope>
    <source>
        <strain evidence="3 4">DSM 45533</strain>
    </source>
</reference>
<dbReference type="CDD" id="cd11334">
    <property type="entry name" value="AmyAc_TreS"/>
    <property type="match status" value="1"/>
</dbReference>
<dbReference type="GO" id="GO:0005975">
    <property type="term" value="P:carbohydrate metabolic process"/>
    <property type="evidence" value="ECO:0007669"/>
    <property type="project" value="InterPro"/>
</dbReference>
<name>A0A7W0CQM2_9ACTN</name>
<evidence type="ECO:0000313" key="4">
    <source>
        <dbReference type="Proteomes" id="UP000530928"/>
    </source>
</evidence>
<dbReference type="AlphaFoldDB" id="A0A7W0CQM2"/>
<dbReference type="EC" id="3.2.1.1" evidence="3"/>
<dbReference type="RefSeq" id="WP_181614105.1">
    <property type="nucleotide sequence ID" value="NZ_BAABAM010000009.1"/>
</dbReference>
<feature type="domain" description="Glycosyl hydrolase family 13 catalytic" evidence="2">
    <location>
        <begin position="18"/>
        <end position="396"/>
    </location>
</feature>
<dbReference type="GO" id="GO:0047471">
    <property type="term" value="F:maltose alpha-D-glucosyltransferase activity"/>
    <property type="evidence" value="ECO:0007669"/>
    <property type="project" value="UniProtKB-EC"/>
</dbReference>
<dbReference type="InterPro" id="IPR017853">
    <property type="entry name" value="GH"/>
</dbReference>
<dbReference type="InterPro" id="IPR013780">
    <property type="entry name" value="Glyco_hydro_b"/>
</dbReference>
<protein>
    <submittedName>
        <fullName evidence="3">Maltose alpha-D-glucosyltransferase/alpha-amylase</fullName>
        <ecNumber evidence="3">3.2.1.1</ecNumber>
        <ecNumber evidence="3">5.4.99.16</ecNumber>
    </submittedName>
</protein>
<dbReference type="InterPro" id="IPR054049">
    <property type="entry name" value="SupH-like_C"/>
</dbReference>
<dbReference type="InterPro" id="IPR006047">
    <property type="entry name" value="GH13_cat_dom"/>
</dbReference>
<comment type="caution">
    <text evidence="3">The sequence shown here is derived from an EMBL/GenBank/DDBJ whole genome shotgun (WGS) entry which is preliminary data.</text>
</comment>
<dbReference type="PANTHER" id="PTHR10357:SF219">
    <property type="entry name" value="MALTOSE ALPHA-D-GLUCOSYLTRANSFERASE"/>
    <property type="match status" value="1"/>
</dbReference>
<dbReference type="PANTHER" id="PTHR10357">
    <property type="entry name" value="ALPHA-AMYLASE FAMILY MEMBER"/>
    <property type="match status" value="1"/>
</dbReference>
<dbReference type="InterPro" id="IPR045857">
    <property type="entry name" value="O16G_dom_2"/>
</dbReference>
<keyword evidence="3" id="KW-0808">Transferase</keyword>
<dbReference type="Gene3D" id="2.60.40.1180">
    <property type="entry name" value="Golgi alpha-mannosidase II"/>
    <property type="match status" value="1"/>
</dbReference>
<dbReference type="SMART" id="SM00642">
    <property type="entry name" value="Aamy"/>
    <property type="match status" value="1"/>
</dbReference>
<organism evidence="3 4">
    <name type="scientific">Nonomuraea soli</name>
    <dbReference type="NCBI Taxonomy" id="1032476"/>
    <lineage>
        <taxon>Bacteria</taxon>
        <taxon>Bacillati</taxon>
        <taxon>Actinomycetota</taxon>
        <taxon>Actinomycetes</taxon>
        <taxon>Streptosporangiales</taxon>
        <taxon>Streptosporangiaceae</taxon>
        <taxon>Nonomuraea</taxon>
    </lineage>
</organism>